<dbReference type="SUPFAM" id="SSF57701">
    <property type="entry name" value="Zn2/Cys6 DNA-binding domain"/>
    <property type="match status" value="1"/>
</dbReference>
<dbReference type="GO" id="GO:0008270">
    <property type="term" value="F:zinc ion binding"/>
    <property type="evidence" value="ECO:0007669"/>
    <property type="project" value="InterPro"/>
</dbReference>
<dbReference type="PROSITE" id="PS50048">
    <property type="entry name" value="ZN2_CY6_FUNGAL_2"/>
    <property type="match status" value="1"/>
</dbReference>
<dbReference type="Gene3D" id="4.10.240.10">
    <property type="entry name" value="Zn(2)-C6 fungal-type DNA-binding domain"/>
    <property type="match status" value="1"/>
</dbReference>
<dbReference type="CDD" id="cd00067">
    <property type="entry name" value="GAL4"/>
    <property type="match status" value="1"/>
</dbReference>
<keyword evidence="3" id="KW-1185">Reference proteome</keyword>
<comment type="caution">
    <text evidence="2">The sequence shown here is derived from an EMBL/GenBank/DDBJ whole genome shotgun (WGS) entry which is preliminary data.</text>
</comment>
<dbReference type="AlphaFoldDB" id="A0A9N8YPM5"/>
<dbReference type="PROSITE" id="PS00463">
    <property type="entry name" value="ZN2_CY6_FUNGAL_1"/>
    <property type="match status" value="1"/>
</dbReference>
<reference evidence="2" key="1">
    <citation type="submission" date="2021-06" db="EMBL/GenBank/DDBJ databases">
        <authorList>
            <person name="Kallberg Y."/>
            <person name="Tangrot J."/>
            <person name="Rosling A."/>
        </authorList>
    </citation>
    <scope>NUCLEOTIDE SEQUENCE</scope>
    <source>
        <strain evidence="2">AZ414A</strain>
    </source>
</reference>
<evidence type="ECO:0000259" key="1">
    <source>
        <dbReference type="PROSITE" id="PS50048"/>
    </source>
</evidence>
<feature type="domain" description="Zn(2)-C6 fungal-type" evidence="1">
    <location>
        <begin position="7"/>
        <end position="39"/>
    </location>
</feature>
<evidence type="ECO:0000313" key="3">
    <source>
        <dbReference type="Proteomes" id="UP000789706"/>
    </source>
</evidence>
<dbReference type="Proteomes" id="UP000789706">
    <property type="component" value="Unassembled WGS sequence"/>
</dbReference>
<proteinExistence type="predicted"/>
<dbReference type="SMART" id="SM00066">
    <property type="entry name" value="GAL4"/>
    <property type="match status" value="1"/>
</dbReference>
<dbReference type="InterPro" id="IPR001138">
    <property type="entry name" value="Zn2Cys6_DnaBD"/>
</dbReference>
<accession>A0A9N8YPM5</accession>
<gene>
    <name evidence="2" type="ORF">DEBURN_LOCUS1930</name>
</gene>
<dbReference type="OrthoDB" id="10452574at2759"/>
<organism evidence="2 3">
    <name type="scientific">Diversispora eburnea</name>
    <dbReference type="NCBI Taxonomy" id="1213867"/>
    <lineage>
        <taxon>Eukaryota</taxon>
        <taxon>Fungi</taxon>
        <taxon>Fungi incertae sedis</taxon>
        <taxon>Mucoromycota</taxon>
        <taxon>Glomeromycotina</taxon>
        <taxon>Glomeromycetes</taxon>
        <taxon>Diversisporales</taxon>
        <taxon>Diversisporaceae</taxon>
        <taxon>Diversispora</taxon>
    </lineage>
</organism>
<evidence type="ECO:0000313" key="2">
    <source>
        <dbReference type="EMBL" id="CAG8448029.1"/>
    </source>
</evidence>
<name>A0A9N8YPM5_9GLOM</name>
<dbReference type="InterPro" id="IPR036864">
    <property type="entry name" value="Zn2-C6_fun-type_DNA-bd_sf"/>
</dbReference>
<protein>
    <submittedName>
        <fullName evidence="2">4671_t:CDS:1</fullName>
    </submittedName>
</protein>
<sequence>MERTKHACNSCHKKKKKCNTPDIGYTCERCMNTGIQCEYYSHKKRGRPKKDTTNIGLGIETSNSNNFLESNENCSGTIHPGSYSQTNNILQLNDLVNNFSFTNSSLQSNDFSFTNGSTQVNNFSFVNSFPHDYRDSKN</sequence>
<dbReference type="GO" id="GO:0000981">
    <property type="term" value="F:DNA-binding transcription factor activity, RNA polymerase II-specific"/>
    <property type="evidence" value="ECO:0007669"/>
    <property type="project" value="InterPro"/>
</dbReference>
<dbReference type="EMBL" id="CAJVPK010000097">
    <property type="protein sequence ID" value="CAG8448029.1"/>
    <property type="molecule type" value="Genomic_DNA"/>
</dbReference>
<dbReference type="Pfam" id="PF00172">
    <property type="entry name" value="Zn_clus"/>
    <property type="match status" value="1"/>
</dbReference>